<dbReference type="Proteomes" id="UP000001918">
    <property type="component" value="Chromosome"/>
</dbReference>
<dbReference type="PROSITE" id="PS50043">
    <property type="entry name" value="HTH_LUXR_2"/>
    <property type="match status" value="1"/>
</dbReference>
<dbReference type="Pfam" id="PF00196">
    <property type="entry name" value="GerE"/>
    <property type="match status" value="1"/>
</dbReference>
<dbReference type="InterPro" id="IPR003018">
    <property type="entry name" value="GAF"/>
</dbReference>
<evidence type="ECO:0000256" key="3">
    <source>
        <dbReference type="ARBA" id="ARBA00023163"/>
    </source>
</evidence>
<dbReference type="SUPFAM" id="SSF46894">
    <property type="entry name" value="C-terminal effector domain of the bipartite response regulators"/>
    <property type="match status" value="1"/>
</dbReference>
<feature type="compositionally biased region" description="Low complexity" evidence="4">
    <location>
        <begin position="193"/>
        <end position="204"/>
    </location>
</feature>
<name>D1A6J6_THECD</name>
<dbReference type="InterPro" id="IPR000792">
    <property type="entry name" value="Tscrpt_reg_LuxR_C"/>
</dbReference>
<dbReference type="AlphaFoldDB" id="D1A6J6"/>
<keyword evidence="7" id="KW-1185">Reference proteome</keyword>
<dbReference type="eggNOG" id="COG2197">
    <property type="taxonomic scope" value="Bacteria"/>
</dbReference>
<evidence type="ECO:0000259" key="5">
    <source>
        <dbReference type="PROSITE" id="PS50043"/>
    </source>
</evidence>
<dbReference type="KEGG" id="tcu:Tcur_0881"/>
<dbReference type="InterPro" id="IPR039420">
    <property type="entry name" value="WalR-like"/>
</dbReference>
<evidence type="ECO:0000256" key="4">
    <source>
        <dbReference type="SAM" id="MobiDB-lite"/>
    </source>
</evidence>
<proteinExistence type="predicted"/>
<evidence type="ECO:0000256" key="1">
    <source>
        <dbReference type="ARBA" id="ARBA00023015"/>
    </source>
</evidence>
<accession>D1A6J6</accession>
<dbReference type="PROSITE" id="PS00622">
    <property type="entry name" value="HTH_LUXR_1"/>
    <property type="match status" value="1"/>
</dbReference>
<dbReference type="PANTHER" id="PTHR43214:SF42">
    <property type="entry name" value="TRANSCRIPTIONAL REGULATORY PROTEIN DESR"/>
    <property type="match status" value="1"/>
</dbReference>
<organism evidence="6 7">
    <name type="scientific">Thermomonospora curvata (strain ATCC 19995 / DSM 43183 / JCM 3096 / KCTC 9072 / NBRC 15933 / NCIMB 10081 / Henssen B9)</name>
    <dbReference type="NCBI Taxonomy" id="471852"/>
    <lineage>
        <taxon>Bacteria</taxon>
        <taxon>Bacillati</taxon>
        <taxon>Actinomycetota</taxon>
        <taxon>Actinomycetes</taxon>
        <taxon>Streptosporangiales</taxon>
        <taxon>Thermomonosporaceae</taxon>
        <taxon>Thermomonospora</taxon>
    </lineage>
</organism>
<dbReference type="CDD" id="cd06170">
    <property type="entry name" value="LuxR_C_like"/>
    <property type="match status" value="1"/>
</dbReference>
<dbReference type="Pfam" id="PF13185">
    <property type="entry name" value="GAF_2"/>
    <property type="match status" value="1"/>
</dbReference>
<dbReference type="PRINTS" id="PR00038">
    <property type="entry name" value="HTHLUXR"/>
</dbReference>
<dbReference type="EMBL" id="CP001738">
    <property type="protein sequence ID" value="ACY96471.1"/>
    <property type="molecule type" value="Genomic_DNA"/>
</dbReference>
<gene>
    <name evidence="6" type="ordered locus">Tcur_0881</name>
</gene>
<dbReference type="InterPro" id="IPR036388">
    <property type="entry name" value="WH-like_DNA-bd_sf"/>
</dbReference>
<evidence type="ECO:0000313" key="6">
    <source>
        <dbReference type="EMBL" id="ACY96471.1"/>
    </source>
</evidence>
<keyword evidence="3" id="KW-0804">Transcription</keyword>
<dbReference type="STRING" id="471852.Tcur_0881"/>
<dbReference type="GO" id="GO:0003677">
    <property type="term" value="F:DNA binding"/>
    <property type="evidence" value="ECO:0007669"/>
    <property type="project" value="UniProtKB-KW"/>
</dbReference>
<feature type="domain" description="HTH luxR-type" evidence="5">
    <location>
        <begin position="198"/>
        <end position="263"/>
    </location>
</feature>
<reference evidence="6 7" key="1">
    <citation type="journal article" date="2011" name="Stand. Genomic Sci.">
        <title>Complete genome sequence of Thermomonospora curvata type strain (B9).</title>
        <authorList>
            <person name="Chertkov O."/>
            <person name="Sikorski J."/>
            <person name="Nolan M."/>
            <person name="Lapidus A."/>
            <person name="Lucas S."/>
            <person name="Del Rio T.G."/>
            <person name="Tice H."/>
            <person name="Cheng J.F."/>
            <person name="Goodwin L."/>
            <person name="Pitluck S."/>
            <person name="Liolios K."/>
            <person name="Ivanova N."/>
            <person name="Mavromatis K."/>
            <person name="Mikhailova N."/>
            <person name="Ovchinnikova G."/>
            <person name="Pati A."/>
            <person name="Chen A."/>
            <person name="Palaniappan K."/>
            <person name="Djao O.D."/>
            <person name="Land M."/>
            <person name="Hauser L."/>
            <person name="Chang Y.J."/>
            <person name="Jeffries C.D."/>
            <person name="Brettin T."/>
            <person name="Han C."/>
            <person name="Detter J.C."/>
            <person name="Rohde M."/>
            <person name="Goker M."/>
            <person name="Woyke T."/>
            <person name="Bristow J."/>
            <person name="Eisen J.A."/>
            <person name="Markowitz V."/>
            <person name="Hugenholtz P."/>
            <person name="Klenk H.P."/>
            <person name="Kyrpides N.C."/>
        </authorList>
    </citation>
    <scope>NUCLEOTIDE SEQUENCE [LARGE SCALE GENOMIC DNA]</scope>
    <source>
        <strain evidence="7">ATCC 19995 / DSM 43183 / JCM 3096 / KCTC 9072 / NBRC 15933 / NCIMB 10081 / Henssen B9</strain>
    </source>
</reference>
<dbReference type="eggNOG" id="COG2203">
    <property type="taxonomic scope" value="Bacteria"/>
</dbReference>
<keyword evidence="1" id="KW-0805">Transcription regulation</keyword>
<dbReference type="OrthoDB" id="4069167at2"/>
<evidence type="ECO:0000313" key="7">
    <source>
        <dbReference type="Proteomes" id="UP000001918"/>
    </source>
</evidence>
<protein>
    <submittedName>
        <fullName evidence="6">Transcriptional regulator, LuxR family</fullName>
    </submittedName>
</protein>
<dbReference type="HOGENOM" id="CLU_081562_0_0_11"/>
<dbReference type="Gene3D" id="3.30.450.40">
    <property type="match status" value="1"/>
</dbReference>
<keyword evidence="2" id="KW-0238">DNA-binding</keyword>
<evidence type="ECO:0000256" key="2">
    <source>
        <dbReference type="ARBA" id="ARBA00023125"/>
    </source>
</evidence>
<dbReference type="SUPFAM" id="SSF55781">
    <property type="entry name" value="GAF domain-like"/>
    <property type="match status" value="1"/>
</dbReference>
<dbReference type="RefSeq" id="WP_012851255.1">
    <property type="nucleotide sequence ID" value="NC_013510.1"/>
</dbReference>
<feature type="region of interest" description="Disordered" evidence="4">
    <location>
        <begin position="192"/>
        <end position="217"/>
    </location>
</feature>
<dbReference type="GO" id="GO:0006355">
    <property type="term" value="P:regulation of DNA-templated transcription"/>
    <property type="evidence" value="ECO:0007669"/>
    <property type="project" value="InterPro"/>
</dbReference>
<dbReference type="SMART" id="SM00421">
    <property type="entry name" value="HTH_LUXR"/>
    <property type="match status" value="1"/>
</dbReference>
<dbReference type="InterPro" id="IPR016032">
    <property type="entry name" value="Sig_transdc_resp-reg_C-effctor"/>
</dbReference>
<dbReference type="Gene3D" id="1.10.10.10">
    <property type="entry name" value="Winged helix-like DNA-binding domain superfamily/Winged helix DNA-binding domain"/>
    <property type="match status" value="1"/>
</dbReference>
<dbReference type="InterPro" id="IPR029016">
    <property type="entry name" value="GAF-like_dom_sf"/>
</dbReference>
<sequence length="266" mass="28877">MAAAADEVWASAVDDALVRLVDRAGVDVAFGARALPGEQCVVISRLRGARTTALQDLVVRSGTGLGGKAMALRRPVTVTDYLHAREISHHYDRPVAREGLHAILAVPLLTAGQVTGVLYAGLRQRLEFGERMQRLAMSLAGEVRQRMAAAQQPPAVHLRLREACRDLERVIARVHDPAVRAELEAVRRRLAAETRPAAPPAAGRLSRREHEALSHAAQGLPNAEIAARMGLTPGTVKAYLRSVMRKLGCRNRMEAVNRARALGYPL</sequence>
<dbReference type="PANTHER" id="PTHR43214">
    <property type="entry name" value="TWO-COMPONENT RESPONSE REGULATOR"/>
    <property type="match status" value="1"/>
</dbReference>